<comment type="caution">
    <text evidence="1">The sequence shown here is derived from an EMBL/GenBank/DDBJ whole genome shotgun (WGS) entry which is preliminary data.</text>
</comment>
<accession>V6I032</accession>
<name>V6I032_9LEPT</name>
<organism evidence="1 2">
    <name type="scientific">Leptospira alexanderi serovar Manhao 3 str. L 60</name>
    <dbReference type="NCBI Taxonomy" id="1049759"/>
    <lineage>
        <taxon>Bacteria</taxon>
        <taxon>Pseudomonadati</taxon>
        <taxon>Spirochaetota</taxon>
        <taxon>Spirochaetia</taxon>
        <taxon>Leptospirales</taxon>
        <taxon>Leptospiraceae</taxon>
        <taxon>Leptospira</taxon>
    </lineage>
</organism>
<reference evidence="1" key="1">
    <citation type="submission" date="2013-05" db="EMBL/GenBank/DDBJ databases">
        <authorList>
            <person name="Harkins D.M."/>
            <person name="Durkin A.S."/>
            <person name="Brinkac L.M."/>
            <person name="Haft D.H."/>
            <person name="Selengut J.D."/>
            <person name="Sanka R."/>
            <person name="DePew J."/>
            <person name="Purushe J."/>
            <person name="Hartskeerl R.A."/>
            <person name="Ahmed A."/>
            <person name="van der Linden H."/>
            <person name="Goris M.G.A."/>
            <person name="Vinetz J.M."/>
            <person name="Sutton G.G."/>
            <person name="Nierman W.C."/>
            <person name="Fouts D.E."/>
        </authorList>
    </citation>
    <scope>NUCLEOTIDE SEQUENCE [LARGE SCALE GENOMIC DNA]</scope>
    <source>
        <strain evidence="1">L 60</strain>
    </source>
</reference>
<dbReference type="EMBL" id="AHMT02000017">
    <property type="protein sequence ID" value="EQA63525.1"/>
    <property type="molecule type" value="Genomic_DNA"/>
</dbReference>
<keyword evidence="2" id="KW-1185">Reference proteome</keyword>
<gene>
    <name evidence="1" type="ORF">LEP1GSC062_2546</name>
</gene>
<evidence type="ECO:0000313" key="2">
    <source>
        <dbReference type="Proteomes" id="UP000018747"/>
    </source>
</evidence>
<protein>
    <submittedName>
        <fullName evidence="1">Uncharacterized protein</fullName>
    </submittedName>
</protein>
<dbReference type="AlphaFoldDB" id="V6I032"/>
<dbReference type="Proteomes" id="UP000018747">
    <property type="component" value="Unassembled WGS sequence"/>
</dbReference>
<proteinExistence type="predicted"/>
<sequence length="57" mass="6797">MILPTQKESKIVLINAIRKKNSYGFFGNSMTDSTGFFLFRFVLWLSRKFHWTYLFGL</sequence>
<evidence type="ECO:0000313" key="1">
    <source>
        <dbReference type="EMBL" id="EQA63525.1"/>
    </source>
</evidence>